<evidence type="ECO:0008006" key="3">
    <source>
        <dbReference type="Google" id="ProtNLM"/>
    </source>
</evidence>
<reference evidence="1 2" key="1">
    <citation type="journal article" date="2016" name="Nat. Commun.">
        <title>Thousands of microbial genomes shed light on interconnected biogeochemical processes in an aquifer system.</title>
        <authorList>
            <person name="Anantharaman K."/>
            <person name="Brown C.T."/>
            <person name="Hug L.A."/>
            <person name="Sharon I."/>
            <person name="Castelle C.J."/>
            <person name="Probst A.J."/>
            <person name="Thomas B.C."/>
            <person name="Singh A."/>
            <person name="Wilkins M.J."/>
            <person name="Karaoz U."/>
            <person name="Brodie E.L."/>
            <person name="Williams K.H."/>
            <person name="Hubbard S.S."/>
            <person name="Banfield J.F."/>
        </authorList>
    </citation>
    <scope>NUCLEOTIDE SEQUENCE [LARGE SCALE GENOMIC DNA]</scope>
</reference>
<dbReference type="Pfam" id="PF05973">
    <property type="entry name" value="Gp49"/>
    <property type="match status" value="1"/>
</dbReference>
<dbReference type="STRING" id="1797716.A3D07_03480"/>
<dbReference type="AlphaFoldDB" id="A0A1F5GFT4"/>
<name>A0A1F5GFT4_9BACT</name>
<accession>A0A1F5GFT4</accession>
<dbReference type="InterPro" id="IPR009241">
    <property type="entry name" value="HigB-like"/>
</dbReference>
<gene>
    <name evidence="1" type="ORF">A3D07_03480</name>
</gene>
<evidence type="ECO:0000313" key="1">
    <source>
        <dbReference type="EMBL" id="OGD90741.1"/>
    </source>
</evidence>
<evidence type="ECO:0000313" key="2">
    <source>
        <dbReference type="Proteomes" id="UP000177124"/>
    </source>
</evidence>
<comment type="caution">
    <text evidence="1">The sequence shown here is derived from an EMBL/GenBank/DDBJ whole genome shotgun (WGS) entry which is preliminary data.</text>
</comment>
<protein>
    <recommendedName>
        <fullName evidence="3">Addiction module toxin RelE</fullName>
    </recommendedName>
</protein>
<dbReference type="Proteomes" id="UP000177124">
    <property type="component" value="Unassembled WGS sequence"/>
</dbReference>
<organism evidence="1 2">
    <name type="scientific">Candidatus Curtissbacteria bacterium RIFCSPHIGHO2_02_FULL_42_15</name>
    <dbReference type="NCBI Taxonomy" id="1797716"/>
    <lineage>
        <taxon>Bacteria</taxon>
        <taxon>Candidatus Curtissiibacteriota</taxon>
    </lineage>
</organism>
<dbReference type="EMBL" id="MFBF01000035">
    <property type="protein sequence ID" value="OGD90741.1"/>
    <property type="molecule type" value="Genomic_DNA"/>
</dbReference>
<proteinExistence type="predicted"/>
<sequence length="117" mass="13559">MDLEWKIDYYETTTGKYSVKEFIDGLDAKAKSKVANALDLLEEFGIKVGPPKVEKVLGTGLWELRIVGRDNIRIFHVAKTSKSFLLLHAFFKKKQKIDKKEIKIAQDRLKDYKSRNI</sequence>